<dbReference type="Proteomes" id="UP000553776">
    <property type="component" value="Unassembled WGS sequence"/>
</dbReference>
<evidence type="ECO:0000256" key="1">
    <source>
        <dbReference type="ARBA" id="ARBA00009919"/>
    </source>
</evidence>
<dbReference type="GO" id="GO:0008146">
    <property type="term" value="F:sulfotransferase activity"/>
    <property type="evidence" value="ECO:0007669"/>
    <property type="project" value="TreeGrafter"/>
</dbReference>
<evidence type="ECO:0000313" key="4">
    <source>
        <dbReference type="EMBL" id="MBB6695208.1"/>
    </source>
</evidence>
<dbReference type="InterPro" id="IPR000594">
    <property type="entry name" value="ThiF_NAD_FAD-bd"/>
</dbReference>
<name>A0A841U854_9BACL</name>
<dbReference type="AlphaFoldDB" id="A0A841U854"/>
<dbReference type="GO" id="GO:0005829">
    <property type="term" value="C:cytosol"/>
    <property type="evidence" value="ECO:0007669"/>
    <property type="project" value="TreeGrafter"/>
</dbReference>
<dbReference type="CDD" id="cd00757">
    <property type="entry name" value="ThiF_MoeB_HesA_family"/>
    <property type="match status" value="1"/>
</dbReference>
<dbReference type="SUPFAM" id="SSF69572">
    <property type="entry name" value="Activating enzymes of the ubiquitin-like proteins"/>
    <property type="match status" value="1"/>
</dbReference>
<evidence type="ECO:0000313" key="5">
    <source>
        <dbReference type="Proteomes" id="UP000553776"/>
    </source>
</evidence>
<dbReference type="RefSeq" id="WP_185139166.1">
    <property type="nucleotide sequence ID" value="NZ_JACJVR010000118.1"/>
</dbReference>
<dbReference type="PANTHER" id="PTHR10953">
    <property type="entry name" value="UBIQUITIN-ACTIVATING ENZYME E1"/>
    <property type="match status" value="1"/>
</dbReference>
<dbReference type="Pfam" id="PF00899">
    <property type="entry name" value="ThiF"/>
    <property type="match status" value="1"/>
</dbReference>
<sequence length="412" mass="43780">MPETAERETEAAEERYSRQIRFAPIGAEGQRRLRESSVLIVGVGALGSSLAMQMARAGVGTLKLADRDYVEPSNLQRQSLFDEEDARSALPKAVAAAARLRRINGAVRVEPYVTEVNSRTADALLEGVGLVLDGTDNARTRIALSDACFAKGIPLLYGGVTGSEATGAALVPGESACLRCLIGGEEAAEPERTCETAGVIYPAVEFAASLQAAEALKWLTGNRSALRRTWLTADVWDFRVREAGLPGGRRECPYCGEGALRAPSGVGACRSQEPRIEPGAEPGCGGDDPGYEGDDRGPAGDEPGFAEDGPGAPMTTVLCGRDTIQVTTGWELSLRQGEERLRARGCELTASNPYLVRATVPEGERLVLFGDGRVLVQGAADAGRAVGLCRKYLMDRAETERGNGRSEKSDEH</sequence>
<reference evidence="4 5" key="1">
    <citation type="submission" date="2020-08" db="EMBL/GenBank/DDBJ databases">
        <title>Cohnella phylogeny.</title>
        <authorList>
            <person name="Dunlap C."/>
        </authorList>
    </citation>
    <scope>NUCLEOTIDE SEQUENCE [LARGE SCALE GENOMIC DNA]</scope>
    <source>
        <strain evidence="4 5">DSM 25239</strain>
    </source>
</reference>
<dbReference type="InterPro" id="IPR035985">
    <property type="entry name" value="Ubiquitin-activating_enz"/>
</dbReference>
<accession>A0A841U854</accession>
<comment type="similarity">
    <text evidence="1">Belongs to the HesA/MoeB/ThiF family.</text>
</comment>
<comment type="caution">
    <text evidence="4">The sequence shown here is derived from an EMBL/GenBank/DDBJ whole genome shotgun (WGS) entry which is preliminary data.</text>
</comment>
<gene>
    <name evidence="4" type="ORF">H7B90_27815</name>
</gene>
<evidence type="ECO:0000259" key="3">
    <source>
        <dbReference type="Pfam" id="PF00899"/>
    </source>
</evidence>
<keyword evidence="4" id="KW-0808">Transferase</keyword>
<feature type="region of interest" description="Disordered" evidence="2">
    <location>
        <begin position="269"/>
        <end position="312"/>
    </location>
</feature>
<feature type="domain" description="THIF-type NAD/FAD binding fold" evidence="3">
    <location>
        <begin position="16"/>
        <end position="252"/>
    </location>
</feature>
<protein>
    <submittedName>
        <fullName evidence="4">ThiF family adenylyltransferase</fullName>
    </submittedName>
</protein>
<dbReference type="GO" id="GO:0016779">
    <property type="term" value="F:nucleotidyltransferase activity"/>
    <property type="evidence" value="ECO:0007669"/>
    <property type="project" value="UniProtKB-KW"/>
</dbReference>
<proteinExistence type="inferred from homology"/>
<dbReference type="GO" id="GO:0004792">
    <property type="term" value="F:thiosulfate-cyanide sulfurtransferase activity"/>
    <property type="evidence" value="ECO:0007669"/>
    <property type="project" value="TreeGrafter"/>
</dbReference>
<dbReference type="FunFam" id="3.40.50.720:FF:000080">
    <property type="entry name" value="Thiazole biosynthesis adenylyltransferase ThiF"/>
    <property type="match status" value="1"/>
</dbReference>
<dbReference type="GO" id="GO:0008641">
    <property type="term" value="F:ubiquitin-like modifier activating enzyme activity"/>
    <property type="evidence" value="ECO:0007669"/>
    <property type="project" value="InterPro"/>
</dbReference>
<dbReference type="PANTHER" id="PTHR10953:SF102">
    <property type="entry name" value="ADENYLYLTRANSFERASE AND SULFURTRANSFERASE MOCS3"/>
    <property type="match status" value="1"/>
</dbReference>
<dbReference type="EMBL" id="JACJVR010000118">
    <property type="protein sequence ID" value="MBB6695208.1"/>
    <property type="molecule type" value="Genomic_DNA"/>
</dbReference>
<dbReference type="Gene3D" id="3.40.50.720">
    <property type="entry name" value="NAD(P)-binding Rossmann-like Domain"/>
    <property type="match status" value="1"/>
</dbReference>
<keyword evidence="4" id="KW-0548">Nucleotidyltransferase</keyword>
<keyword evidence="5" id="KW-1185">Reference proteome</keyword>
<dbReference type="InterPro" id="IPR045886">
    <property type="entry name" value="ThiF/MoeB/HesA"/>
</dbReference>
<evidence type="ECO:0000256" key="2">
    <source>
        <dbReference type="SAM" id="MobiDB-lite"/>
    </source>
</evidence>
<organism evidence="4 5">
    <name type="scientific">Cohnella xylanilytica</name>
    <dbReference type="NCBI Taxonomy" id="557555"/>
    <lineage>
        <taxon>Bacteria</taxon>
        <taxon>Bacillati</taxon>
        <taxon>Bacillota</taxon>
        <taxon>Bacilli</taxon>
        <taxon>Bacillales</taxon>
        <taxon>Paenibacillaceae</taxon>
        <taxon>Cohnella</taxon>
    </lineage>
</organism>